<dbReference type="EMBL" id="JBBNAE010000010">
    <property type="protein sequence ID" value="KAK9090824.1"/>
    <property type="molecule type" value="Genomic_DNA"/>
</dbReference>
<keyword evidence="1" id="KW-1133">Transmembrane helix</keyword>
<evidence type="ECO:0000256" key="1">
    <source>
        <dbReference type="SAM" id="Phobius"/>
    </source>
</evidence>
<evidence type="ECO:0000313" key="3">
    <source>
        <dbReference type="Proteomes" id="UP001417504"/>
    </source>
</evidence>
<feature type="transmembrane region" description="Helical" evidence="1">
    <location>
        <begin position="57"/>
        <end position="77"/>
    </location>
</feature>
<organism evidence="2 3">
    <name type="scientific">Stephania japonica</name>
    <dbReference type="NCBI Taxonomy" id="461633"/>
    <lineage>
        <taxon>Eukaryota</taxon>
        <taxon>Viridiplantae</taxon>
        <taxon>Streptophyta</taxon>
        <taxon>Embryophyta</taxon>
        <taxon>Tracheophyta</taxon>
        <taxon>Spermatophyta</taxon>
        <taxon>Magnoliopsida</taxon>
        <taxon>Ranunculales</taxon>
        <taxon>Menispermaceae</taxon>
        <taxon>Menispermoideae</taxon>
        <taxon>Cissampelideae</taxon>
        <taxon>Stephania</taxon>
    </lineage>
</organism>
<accession>A0AAP0HL32</accession>
<keyword evidence="3" id="KW-1185">Reference proteome</keyword>
<dbReference type="AlphaFoldDB" id="A0AAP0HL32"/>
<proteinExistence type="predicted"/>
<reference evidence="2 3" key="1">
    <citation type="submission" date="2024-01" db="EMBL/GenBank/DDBJ databases">
        <title>Genome assemblies of Stephania.</title>
        <authorList>
            <person name="Yang L."/>
        </authorList>
    </citation>
    <scope>NUCLEOTIDE SEQUENCE [LARGE SCALE GENOMIC DNA]</scope>
    <source>
        <strain evidence="2">QJT</strain>
        <tissue evidence="2">Leaf</tissue>
    </source>
</reference>
<gene>
    <name evidence="2" type="ORF">Sjap_024001</name>
</gene>
<dbReference type="Proteomes" id="UP001417504">
    <property type="component" value="Unassembled WGS sequence"/>
</dbReference>
<evidence type="ECO:0000313" key="2">
    <source>
        <dbReference type="EMBL" id="KAK9090824.1"/>
    </source>
</evidence>
<keyword evidence="1" id="KW-0812">Transmembrane</keyword>
<sequence length="233" mass="26725">MYAHKWKRRGEHPFFFLSLPPISLSTSLTCSPKKVEGLVWWPEQCWRRRFQTILGKILNHFVISDMLVYVLFAFIAMKFRHPVKILDSIKTLDVLVILATIKTCSVKTVFDLGKFWNFDEFLKYFRFRFSVDDSRRFRMCRRYFWKGIEFPKKNGLNRLKVMRAGVGNTPIAPKVTAPRPISWGLSPTAPVAGLGTENSLSPCLVGNRGGLGRDYSALRREGVVGMNPYGATP</sequence>
<protein>
    <submittedName>
        <fullName evidence="2">Uncharacterized protein</fullName>
    </submittedName>
</protein>
<keyword evidence="1" id="KW-0472">Membrane</keyword>
<comment type="caution">
    <text evidence="2">The sequence shown here is derived from an EMBL/GenBank/DDBJ whole genome shotgun (WGS) entry which is preliminary data.</text>
</comment>
<name>A0AAP0HL32_9MAGN</name>